<dbReference type="InterPro" id="IPR032871">
    <property type="entry name" value="AHH_dom_containing"/>
</dbReference>
<comment type="caution">
    <text evidence="2">The sequence shown here is derived from an EMBL/GenBank/DDBJ whole genome shotgun (WGS) entry which is preliminary data.</text>
</comment>
<name>A0A150KJA1_HEYCO</name>
<dbReference type="PATRIC" id="fig|1398.25.peg.3700"/>
<dbReference type="AlphaFoldDB" id="A0A150KJA1"/>
<evidence type="ECO:0000256" key="1">
    <source>
        <dbReference type="SAM" id="MobiDB-lite"/>
    </source>
</evidence>
<gene>
    <name evidence="2" type="ORF">B4099_1978</name>
</gene>
<evidence type="ECO:0000313" key="2">
    <source>
        <dbReference type="EMBL" id="KYC73254.1"/>
    </source>
</evidence>
<accession>A0A150KJA1</accession>
<dbReference type="Pfam" id="PF14412">
    <property type="entry name" value="AHH"/>
    <property type="match status" value="1"/>
</dbReference>
<proteinExistence type="predicted"/>
<reference evidence="2 3" key="1">
    <citation type="submission" date="2016-01" db="EMBL/GenBank/DDBJ databases">
        <title>Genome Sequences of Twelve Sporeforming Bacillus Species Isolated from Foods.</title>
        <authorList>
            <person name="Berendsen E.M."/>
            <person name="Wells-Bennik M.H."/>
            <person name="Krawcyk A.O."/>
            <person name="De Jong A."/>
            <person name="Holsappel S."/>
            <person name="Eijlander R.T."/>
            <person name="Kuipers O.P."/>
        </authorList>
    </citation>
    <scope>NUCLEOTIDE SEQUENCE [LARGE SCALE GENOMIC DNA]</scope>
    <source>
        <strain evidence="2 3">B4099</strain>
    </source>
</reference>
<dbReference type="EMBL" id="LQYI01000009">
    <property type="protein sequence ID" value="KYC73254.1"/>
    <property type="molecule type" value="Genomic_DNA"/>
</dbReference>
<organism evidence="2 3">
    <name type="scientific">Heyndrickxia coagulans</name>
    <name type="common">Weizmannia coagulans</name>
    <dbReference type="NCBI Taxonomy" id="1398"/>
    <lineage>
        <taxon>Bacteria</taxon>
        <taxon>Bacillati</taxon>
        <taxon>Bacillota</taxon>
        <taxon>Bacilli</taxon>
        <taxon>Bacillales</taxon>
        <taxon>Bacillaceae</taxon>
        <taxon>Heyndrickxia</taxon>
    </lineage>
</organism>
<dbReference type="Proteomes" id="UP000075304">
    <property type="component" value="Unassembled WGS sequence"/>
</dbReference>
<protein>
    <submittedName>
        <fullName evidence="2">Uncharacterized protein</fullName>
    </submittedName>
</protein>
<evidence type="ECO:0000313" key="3">
    <source>
        <dbReference type="Proteomes" id="UP000075304"/>
    </source>
</evidence>
<sequence>MRDLSITDVKTKNRIGAKETVVIPGEYGSNTMEVAKAEVSLEDLFSGSNAYAKQMKEEYENWKLQNPGQELTEKDYEQVVLHSRAFQYDSIRDGQEKKEFWGQIASLAVIAGASIICPPAGMALGIAYGTLELESAVSGKDWISGRELGTGERVFRGVLAPLDIVPGVSGLSKFSSTVRLAHIGNVTEFGLKTGIKAGIQRESRHVANMVIDAGKDSAARIRSAKAWAKEVPGKVKQKVADDIIDTARLMDSTYTFAKNILPPRQMGLIAEGVGSIRAPAENTRTVEDGVRALFSKTDEVNIGSGPGNKGAGEVNRLIPGTPGKVTGGSSTKLGKNMFEEMGLPKTTKRTPYQAQHIIPKEFRSHPVLQKIGMDMDDASNGFFLRAPDANVSVTSRHKGYHAVYSNFVRGKLDEIDIRQDISIIEKQVFELQQRLRLLQEKGLPLYMQDNYLENELKRIKEIGMEQYKKERMDKEVTTPVWKRGEGATVNLWERWYNK</sequence>
<feature type="region of interest" description="Disordered" evidence="1">
    <location>
        <begin position="301"/>
        <end position="331"/>
    </location>
</feature>